<dbReference type="EMBL" id="CAJGYM010000131">
    <property type="protein sequence ID" value="CAD6198587.1"/>
    <property type="molecule type" value="Genomic_DNA"/>
</dbReference>
<dbReference type="AlphaFoldDB" id="A0A8S1HR22"/>
<evidence type="ECO:0000313" key="2">
    <source>
        <dbReference type="Proteomes" id="UP000835052"/>
    </source>
</evidence>
<reference evidence="1" key="1">
    <citation type="submission" date="2020-10" db="EMBL/GenBank/DDBJ databases">
        <authorList>
            <person name="Kikuchi T."/>
        </authorList>
    </citation>
    <scope>NUCLEOTIDE SEQUENCE</scope>
    <source>
        <strain evidence="1">NKZ352</strain>
    </source>
</reference>
<evidence type="ECO:0000313" key="1">
    <source>
        <dbReference type="EMBL" id="CAD6198587.1"/>
    </source>
</evidence>
<accession>A0A8S1HR22</accession>
<gene>
    <name evidence="1" type="ORF">CAUJ_LOCUS14493</name>
</gene>
<proteinExistence type="predicted"/>
<dbReference type="Proteomes" id="UP000835052">
    <property type="component" value="Unassembled WGS sequence"/>
</dbReference>
<sequence>MITLLRFETCYHSVPKRAAAVVSRRGVGVADCNSGTVYCNRGAGMRVNYTIHYILSSSRRNWMDYAQKDEAKDRKTMLSTLSTTRLDF</sequence>
<dbReference type="OrthoDB" id="10037617at2759"/>
<name>A0A8S1HR22_9PELO</name>
<comment type="caution">
    <text evidence="1">The sequence shown here is derived from an EMBL/GenBank/DDBJ whole genome shotgun (WGS) entry which is preliminary data.</text>
</comment>
<organism evidence="1 2">
    <name type="scientific">Caenorhabditis auriculariae</name>
    <dbReference type="NCBI Taxonomy" id="2777116"/>
    <lineage>
        <taxon>Eukaryota</taxon>
        <taxon>Metazoa</taxon>
        <taxon>Ecdysozoa</taxon>
        <taxon>Nematoda</taxon>
        <taxon>Chromadorea</taxon>
        <taxon>Rhabditida</taxon>
        <taxon>Rhabditina</taxon>
        <taxon>Rhabditomorpha</taxon>
        <taxon>Rhabditoidea</taxon>
        <taxon>Rhabditidae</taxon>
        <taxon>Peloderinae</taxon>
        <taxon>Caenorhabditis</taxon>
    </lineage>
</organism>
<keyword evidence="2" id="KW-1185">Reference proteome</keyword>
<protein>
    <submittedName>
        <fullName evidence="1">Uncharacterized protein</fullName>
    </submittedName>
</protein>